<dbReference type="SMART" id="SM00091">
    <property type="entry name" value="PAS"/>
    <property type="match status" value="1"/>
</dbReference>
<evidence type="ECO:0000313" key="15">
    <source>
        <dbReference type="Proteomes" id="UP000231932"/>
    </source>
</evidence>
<keyword evidence="4" id="KW-0808">Transferase</keyword>
<sequence>MSDQTRYLRLAQITQLINSNFDLRAVLEHVVTAISEEIIHCTAAGIYLAEPDGTFRGFVGKPDQIAGITLDQLVADPAKDALIAQVVSERKMIYIPDTALDPRPDRDVILRFQMRSLLVVPISFDNELFGLVFLFNHGSPMYLSQEEIESITAYVNMAAVALRNAKLFQHANALLTEKQLLIDALHHLSLCKTIEEVLNVCFRFVSCAVDNPNIGIHIADAIGARFRPVRLNHTADWSEQDWKAVHRNLQLNYEEDLLFQDVIRSKRSALVPDVEKDPRPNREACERFGIRGVYMIPLVVAGDVLGVVAVVSLGVPRSYTETQMRLAESIVDATSTALSNAMRFEQLEAMVRQRTTELEEKNRMLENLVEELRKLSTRTTLILDSVTEGIYGLDENGRVTFCNPAAARLVGREPGEIIGLPQHDVFWHGKSEDKGCTLAVCPILSPIETGHPSQVTDELFRRKDGSTFPVDYVSTPMRDDGKIQGAVVVFKDVTERKRSEELMIKSEKLSVVGQLAAGVAHEIRNPLTALKGFVQLLQSNVHTKDEYFNIMLSELDRIELIINELLILAKPVDVQFQFHDLKVLIETVVALLRTQAILSNVQITTDCDPALPAVLCDENRLKQVLVNLLKNAIEAMPRGGQIVVQARREDDRTILIRVIDEGTGIPEDSLPRLGEPFFTTKEKGVGLGLTMSYQIIESHGGQMHFESEVGAGTTVKILLPIDPRAADNCTAVGAEVSYQSKLQGLLGSTAKR</sequence>
<dbReference type="InterPro" id="IPR029016">
    <property type="entry name" value="GAF-like_dom_sf"/>
</dbReference>
<feature type="domain" description="PAC" evidence="13">
    <location>
        <begin position="453"/>
        <end position="505"/>
    </location>
</feature>
<gene>
    <name evidence="14" type="ORF">CVV65_02925</name>
</gene>
<evidence type="ECO:0000256" key="1">
    <source>
        <dbReference type="ARBA" id="ARBA00000085"/>
    </source>
</evidence>
<dbReference type="InterPro" id="IPR036097">
    <property type="entry name" value="HisK_dim/P_sf"/>
</dbReference>
<dbReference type="SMART" id="SM00086">
    <property type="entry name" value="PAC"/>
    <property type="match status" value="1"/>
</dbReference>
<protein>
    <recommendedName>
        <fullName evidence="2">histidine kinase</fullName>
        <ecNumber evidence="2">2.7.13.3</ecNumber>
    </recommendedName>
</protein>
<evidence type="ECO:0000259" key="11">
    <source>
        <dbReference type="PROSITE" id="PS50109"/>
    </source>
</evidence>
<evidence type="ECO:0000256" key="5">
    <source>
        <dbReference type="ARBA" id="ARBA00022741"/>
    </source>
</evidence>
<dbReference type="PROSITE" id="PS50109">
    <property type="entry name" value="HIS_KIN"/>
    <property type="match status" value="1"/>
</dbReference>
<dbReference type="InterPro" id="IPR000014">
    <property type="entry name" value="PAS"/>
</dbReference>
<feature type="coiled-coil region" evidence="10">
    <location>
        <begin position="351"/>
        <end position="378"/>
    </location>
</feature>
<dbReference type="CDD" id="cd00130">
    <property type="entry name" value="PAS"/>
    <property type="match status" value="1"/>
</dbReference>
<proteinExistence type="predicted"/>
<evidence type="ECO:0000259" key="13">
    <source>
        <dbReference type="PROSITE" id="PS50113"/>
    </source>
</evidence>
<dbReference type="SMART" id="SM00065">
    <property type="entry name" value="GAF"/>
    <property type="match status" value="2"/>
</dbReference>
<dbReference type="PROSITE" id="PS50113">
    <property type="entry name" value="PAC"/>
    <property type="match status" value="1"/>
</dbReference>
<dbReference type="GO" id="GO:0005524">
    <property type="term" value="F:ATP binding"/>
    <property type="evidence" value="ECO:0007669"/>
    <property type="project" value="UniProtKB-KW"/>
</dbReference>
<comment type="catalytic activity">
    <reaction evidence="1">
        <text>ATP + protein L-histidine = ADP + protein N-phospho-L-histidine.</text>
        <dbReference type="EC" id="2.7.13.3"/>
    </reaction>
</comment>
<dbReference type="InterPro" id="IPR036890">
    <property type="entry name" value="HATPase_C_sf"/>
</dbReference>
<dbReference type="InterPro" id="IPR003594">
    <property type="entry name" value="HATPase_dom"/>
</dbReference>
<dbReference type="PRINTS" id="PR00344">
    <property type="entry name" value="BCTRLSENSOR"/>
</dbReference>
<keyword evidence="9" id="KW-0902">Two-component regulatory system</keyword>
<keyword evidence="8" id="KW-0749">Sporulation</keyword>
<evidence type="ECO:0000313" key="14">
    <source>
        <dbReference type="EMBL" id="ATY84035.1"/>
    </source>
</evidence>
<dbReference type="KEGG" id="kyr:CVV65_02925"/>
<dbReference type="SMART" id="SM00388">
    <property type="entry name" value="HisKA"/>
    <property type="match status" value="1"/>
</dbReference>
<dbReference type="Proteomes" id="UP000231932">
    <property type="component" value="Chromosome"/>
</dbReference>
<dbReference type="FunFam" id="1.10.287.130:FF:000040">
    <property type="entry name" value="PAS domain-containing sensor histidine kinase"/>
    <property type="match status" value="1"/>
</dbReference>
<evidence type="ECO:0000256" key="3">
    <source>
        <dbReference type="ARBA" id="ARBA00022553"/>
    </source>
</evidence>
<dbReference type="GO" id="GO:0030435">
    <property type="term" value="P:sporulation resulting in formation of a cellular spore"/>
    <property type="evidence" value="ECO:0007669"/>
    <property type="project" value="UniProtKB-KW"/>
</dbReference>
<dbReference type="InterPro" id="IPR035965">
    <property type="entry name" value="PAS-like_dom_sf"/>
</dbReference>
<keyword evidence="15" id="KW-1185">Reference proteome</keyword>
<keyword evidence="7" id="KW-0067">ATP-binding</keyword>
<dbReference type="SMART" id="SM00387">
    <property type="entry name" value="HATPase_c"/>
    <property type="match status" value="1"/>
</dbReference>
<dbReference type="Gene3D" id="1.10.287.130">
    <property type="match status" value="1"/>
</dbReference>
<accession>A0A2K8N4H2</accession>
<evidence type="ECO:0000256" key="6">
    <source>
        <dbReference type="ARBA" id="ARBA00022777"/>
    </source>
</evidence>
<dbReference type="OrthoDB" id="9816309at2"/>
<keyword evidence="6" id="KW-0418">Kinase</keyword>
<dbReference type="NCBIfam" id="TIGR00229">
    <property type="entry name" value="sensory_box"/>
    <property type="match status" value="1"/>
</dbReference>
<evidence type="ECO:0000256" key="8">
    <source>
        <dbReference type="ARBA" id="ARBA00022969"/>
    </source>
</evidence>
<dbReference type="CDD" id="cd00082">
    <property type="entry name" value="HisKA"/>
    <property type="match status" value="1"/>
</dbReference>
<evidence type="ECO:0000256" key="9">
    <source>
        <dbReference type="ARBA" id="ARBA00023012"/>
    </source>
</evidence>
<dbReference type="SUPFAM" id="SSF55785">
    <property type="entry name" value="PYP-like sensor domain (PAS domain)"/>
    <property type="match status" value="1"/>
</dbReference>
<dbReference type="PROSITE" id="PS50112">
    <property type="entry name" value="PAS"/>
    <property type="match status" value="1"/>
</dbReference>
<feature type="domain" description="Histidine kinase" evidence="11">
    <location>
        <begin position="518"/>
        <end position="723"/>
    </location>
</feature>
<dbReference type="EC" id="2.7.13.3" evidence="2"/>
<dbReference type="GO" id="GO:0000155">
    <property type="term" value="F:phosphorelay sensor kinase activity"/>
    <property type="evidence" value="ECO:0007669"/>
    <property type="project" value="InterPro"/>
</dbReference>
<keyword evidence="5" id="KW-0547">Nucleotide-binding</keyword>
<dbReference type="Pfam" id="PF13426">
    <property type="entry name" value="PAS_9"/>
    <property type="match status" value="1"/>
</dbReference>
<dbReference type="Gene3D" id="3.30.450.20">
    <property type="entry name" value="PAS domain"/>
    <property type="match status" value="1"/>
</dbReference>
<dbReference type="EMBL" id="CP024955">
    <property type="protein sequence ID" value="ATY84035.1"/>
    <property type="molecule type" value="Genomic_DNA"/>
</dbReference>
<dbReference type="InterPro" id="IPR003661">
    <property type="entry name" value="HisK_dim/P_dom"/>
</dbReference>
<keyword evidence="10" id="KW-0175">Coiled coil</keyword>
<evidence type="ECO:0000256" key="2">
    <source>
        <dbReference type="ARBA" id="ARBA00012438"/>
    </source>
</evidence>
<dbReference type="SUPFAM" id="SSF55781">
    <property type="entry name" value="GAF domain-like"/>
    <property type="match status" value="2"/>
</dbReference>
<organism evidence="14 15">
    <name type="scientific">Kyrpidia spormannii</name>
    <dbReference type="NCBI Taxonomy" id="2055160"/>
    <lineage>
        <taxon>Bacteria</taxon>
        <taxon>Bacillati</taxon>
        <taxon>Bacillota</taxon>
        <taxon>Bacilli</taxon>
        <taxon>Bacillales</taxon>
        <taxon>Alicyclobacillaceae</taxon>
        <taxon>Kyrpidia</taxon>
    </lineage>
</organism>
<dbReference type="InterPro" id="IPR000700">
    <property type="entry name" value="PAS-assoc_C"/>
</dbReference>
<evidence type="ECO:0000259" key="12">
    <source>
        <dbReference type="PROSITE" id="PS50112"/>
    </source>
</evidence>
<dbReference type="AlphaFoldDB" id="A0A2K8N4H2"/>
<dbReference type="Pfam" id="PF13185">
    <property type="entry name" value="GAF_2"/>
    <property type="match status" value="1"/>
</dbReference>
<evidence type="ECO:0000256" key="7">
    <source>
        <dbReference type="ARBA" id="ARBA00022840"/>
    </source>
</evidence>
<dbReference type="Pfam" id="PF00512">
    <property type="entry name" value="HisKA"/>
    <property type="match status" value="1"/>
</dbReference>
<dbReference type="Pfam" id="PF02518">
    <property type="entry name" value="HATPase_c"/>
    <property type="match status" value="1"/>
</dbReference>
<name>A0A2K8N4H2_9BACL</name>
<evidence type="ECO:0000256" key="10">
    <source>
        <dbReference type="SAM" id="Coils"/>
    </source>
</evidence>
<dbReference type="RefSeq" id="WP_100666868.1">
    <property type="nucleotide sequence ID" value="NZ_CP024955.1"/>
</dbReference>
<dbReference type="InterPro" id="IPR003018">
    <property type="entry name" value="GAF"/>
</dbReference>
<dbReference type="InterPro" id="IPR001610">
    <property type="entry name" value="PAC"/>
</dbReference>
<dbReference type="InterPro" id="IPR005467">
    <property type="entry name" value="His_kinase_dom"/>
</dbReference>
<dbReference type="SUPFAM" id="SSF47384">
    <property type="entry name" value="Homodimeric domain of signal transducing histidine kinase"/>
    <property type="match status" value="1"/>
</dbReference>
<dbReference type="Pfam" id="PF01590">
    <property type="entry name" value="GAF"/>
    <property type="match status" value="1"/>
</dbReference>
<reference evidence="15" key="1">
    <citation type="submission" date="2017-11" db="EMBL/GenBank/DDBJ databases">
        <title>Complete Genome Sequence of Kyrpidia sp. Strain EA-1, a thermophilic, hydrogen-oxidizing Bacterium, isolated from the Azores.</title>
        <authorList>
            <person name="Reiner J.E."/>
            <person name="Lapp C.J."/>
            <person name="Bunk B."/>
            <person name="Gescher J."/>
        </authorList>
    </citation>
    <scope>NUCLEOTIDE SEQUENCE [LARGE SCALE GENOMIC DNA]</scope>
    <source>
        <strain evidence="15">EA-1</strain>
    </source>
</reference>
<dbReference type="PANTHER" id="PTHR43065">
    <property type="entry name" value="SENSOR HISTIDINE KINASE"/>
    <property type="match status" value="1"/>
</dbReference>
<dbReference type="InterPro" id="IPR004358">
    <property type="entry name" value="Sig_transdc_His_kin-like_C"/>
</dbReference>
<dbReference type="SUPFAM" id="SSF55874">
    <property type="entry name" value="ATPase domain of HSP90 chaperone/DNA topoisomerase II/histidine kinase"/>
    <property type="match status" value="1"/>
</dbReference>
<evidence type="ECO:0000256" key="4">
    <source>
        <dbReference type="ARBA" id="ARBA00022679"/>
    </source>
</evidence>
<dbReference type="Gene3D" id="3.30.565.10">
    <property type="entry name" value="Histidine kinase-like ATPase, C-terminal domain"/>
    <property type="match status" value="1"/>
</dbReference>
<dbReference type="Gene3D" id="3.30.450.40">
    <property type="match status" value="2"/>
</dbReference>
<keyword evidence="3" id="KW-0597">Phosphoprotein</keyword>
<dbReference type="CDD" id="cd00075">
    <property type="entry name" value="HATPase"/>
    <property type="match status" value="1"/>
</dbReference>
<dbReference type="PANTHER" id="PTHR43065:SF10">
    <property type="entry name" value="PEROXIDE STRESS-ACTIVATED HISTIDINE KINASE MAK3"/>
    <property type="match status" value="1"/>
</dbReference>
<feature type="domain" description="PAS" evidence="12">
    <location>
        <begin position="375"/>
        <end position="419"/>
    </location>
</feature>